<proteinExistence type="predicted"/>
<dbReference type="Proteomes" id="UP001295794">
    <property type="component" value="Unassembled WGS sequence"/>
</dbReference>
<reference evidence="3" key="1">
    <citation type="submission" date="2023-11" db="EMBL/GenBank/DDBJ databases">
        <authorList>
            <person name="De Vega J J."/>
            <person name="De Vega J J."/>
        </authorList>
    </citation>
    <scope>NUCLEOTIDE SEQUENCE</scope>
</reference>
<keyword evidence="4" id="KW-1185">Reference proteome</keyword>
<name>A0AAD2HAJ5_9AGAR</name>
<evidence type="ECO:0000313" key="3">
    <source>
        <dbReference type="EMBL" id="CAK5272391.1"/>
    </source>
</evidence>
<comment type="caution">
    <text evidence="3">The sequence shown here is derived from an EMBL/GenBank/DDBJ whole genome shotgun (WGS) entry which is preliminary data.</text>
</comment>
<accession>A0AAD2HAJ5</accession>
<evidence type="ECO:0000256" key="1">
    <source>
        <dbReference type="SAM" id="MobiDB-lite"/>
    </source>
</evidence>
<gene>
    <name evidence="3" type="ORF">MYCIT1_LOCUS18026</name>
</gene>
<protein>
    <submittedName>
        <fullName evidence="3">Uncharacterized protein</fullName>
    </submittedName>
</protein>
<feature type="region of interest" description="Disordered" evidence="1">
    <location>
        <begin position="1"/>
        <end position="28"/>
    </location>
</feature>
<dbReference type="AlphaFoldDB" id="A0AAD2HAJ5"/>
<keyword evidence="2" id="KW-0812">Transmembrane</keyword>
<organism evidence="3 4">
    <name type="scientific">Mycena citricolor</name>
    <dbReference type="NCBI Taxonomy" id="2018698"/>
    <lineage>
        <taxon>Eukaryota</taxon>
        <taxon>Fungi</taxon>
        <taxon>Dikarya</taxon>
        <taxon>Basidiomycota</taxon>
        <taxon>Agaricomycotina</taxon>
        <taxon>Agaricomycetes</taxon>
        <taxon>Agaricomycetidae</taxon>
        <taxon>Agaricales</taxon>
        <taxon>Marasmiineae</taxon>
        <taxon>Mycenaceae</taxon>
        <taxon>Mycena</taxon>
    </lineage>
</organism>
<feature type="compositionally biased region" description="Polar residues" evidence="1">
    <location>
        <begin position="1"/>
        <end position="19"/>
    </location>
</feature>
<keyword evidence="2" id="KW-0472">Membrane</keyword>
<dbReference type="EMBL" id="CAVNYO010000181">
    <property type="protein sequence ID" value="CAK5272391.1"/>
    <property type="molecule type" value="Genomic_DNA"/>
</dbReference>
<feature type="transmembrane region" description="Helical" evidence="2">
    <location>
        <begin position="50"/>
        <end position="68"/>
    </location>
</feature>
<keyword evidence="2" id="KW-1133">Transmembrane helix</keyword>
<sequence>MDPTYENSQTSPGPLSSDGSRLEHVLPDPSAPDLASSITNTVTLLSLPEIGLTLSLCAIFTAFVLWVAPGRVSRAMVSAVEQADGEFCDAAESGAVQFRGEMAEELEQLRTTASVLREEYLKSCLSYQSSVLYLMKGGPIRLVLCRRAIEVFRTRAEVHLRVLLRRLLFCTDPLLRLPRRRIIACHQSRNLFRSAVAELLLKHIPPRSRPLSVSGLLYHRCHNLSCTHRVLHIMFYPSFRGP</sequence>
<evidence type="ECO:0000313" key="4">
    <source>
        <dbReference type="Proteomes" id="UP001295794"/>
    </source>
</evidence>
<evidence type="ECO:0000256" key="2">
    <source>
        <dbReference type="SAM" id="Phobius"/>
    </source>
</evidence>